<accession>I4BBM3</accession>
<dbReference type="InterPro" id="IPR029787">
    <property type="entry name" value="Nucleotide_cyclase"/>
</dbReference>
<dbReference type="Pfam" id="PF19363">
    <property type="entry name" value="DUF5939"/>
    <property type="match status" value="1"/>
</dbReference>
<dbReference type="Proteomes" id="UP000006048">
    <property type="component" value="Chromosome"/>
</dbReference>
<dbReference type="SUPFAM" id="SSF55073">
    <property type="entry name" value="Nucleotide cyclase"/>
    <property type="match status" value="1"/>
</dbReference>
<protein>
    <submittedName>
        <fullName evidence="2">Adenylate/guanylate cyclase</fullName>
    </submittedName>
</protein>
<dbReference type="CDD" id="cd07302">
    <property type="entry name" value="CHD"/>
    <property type="match status" value="1"/>
</dbReference>
<dbReference type="KEGG" id="tpx:Turpa_4046"/>
<sequence>MNAFRTKATQLKQYPALPAASVDRFAEILESSDDWQLYRINPLAFAEEHGYPEEAALDLFIHAARVGLVDFSYNMICPRCGGVAHAHHELDEVESTDFYCAVCTSSSPATLDDQVEVSFAIHPAVRKLNIDPLADLASYNRFHFSQNYIISDELRELRRQLIRHFVVLTPDASKRIVFKKAKHSTFQLISIETNTSLLINLGQADGSVGSAAAIPFSATGFAQKELASTASALELTVHNNTRARVGLMVATPDLPRILEVVARHPTRIRPFLTAKMLLNNQTFRELYKIQHLSKNLNLNIKSLTIMFTDLRGSTEMYDRAGDVFAYSLVQEHFRILTASARKFRGAIIKTMGDAIMATFSTPADGMFAALDMLKEIERLNESIKADGFEIGLKVGLHEGPALAVMRDERLDYFGQTVNIAARVQGLAAAGEICVTPTVAEAPGARALASEAGLTAEAENARLKGVGQETLVFRFAQRGAAA</sequence>
<dbReference type="PATRIC" id="fig|869212.3.peg.4080"/>
<dbReference type="PANTHER" id="PTHR43081">
    <property type="entry name" value="ADENYLATE CYCLASE, TERMINAL-DIFFERENTIATION SPECIFIC-RELATED"/>
    <property type="match status" value="1"/>
</dbReference>
<gene>
    <name evidence="2" type="ordered locus">Turpa_4046</name>
</gene>
<dbReference type="Gene3D" id="3.30.70.1230">
    <property type="entry name" value="Nucleotide cyclase"/>
    <property type="match status" value="1"/>
</dbReference>
<dbReference type="SMART" id="SM00044">
    <property type="entry name" value="CYCc"/>
    <property type="match status" value="1"/>
</dbReference>
<dbReference type="Pfam" id="PF00211">
    <property type="entry name" value="Guanylate_cyc"/>
    <property type="match status" value="1"/>
</dbReference>
<keyword evidence="3" id="KW-1185">Reference proteome</keyword>
<dbReference type="GO" id="GO:0035556">
    <property type="term" value="P:intracellular signal transduction"/>
    <property type="evidence" value="ECO:0007669"/>
    <property type="project" value="InterPro"/>
</dbReference>
<dbReference type="PANTHER" id="PTHR43081:SF19">
    <property type="entry name" value="PH-SENSITIVE ADENYLATE CYCLASE RV1264"/>
    <property type="match status" value="1"/>
</dbReference>
<evidence type="ECO:0000259" key="1">
    <source>
        <dbReference type="PROSITE" id="PS50125"/>
    </source>
</evidence>
<dbReference type="HOGENOM" id="CLU_597037_0_0_12"/>
<feature type="domain" description="Guanylate cyclase" evidence="1">
    <location>
        <begin position="304"/>
        <end position="424"/>
    </location>
</feature>
<dbReference type="InterPro" id="IPR001054">
    <property type="entry name" value="A/G_cyclase"/>
</dbReference>
<dbReference type="GO" id="GO:0006171">
    <property type="term" value="P:cAMP biosynthetic process"/>
    <property type="evidence" value="ECO:0007669"/>
    <property type="project" value="TreeGrafter"/>
</dbReference>
<proteinExistence type="predicted"/>
<dbReference type="InterPro" id="IPR045983">
    <property type="entry name" value="GUC-dom-containing_N"/>
</dbReference>
<evidence type="ECO:0000313" key="3">
    <source>
        <dbReference type="Proteomes" id="UP000006048"/>
    </source>
</evidence>
<dbReference type="EMBL" id="CP002959">
    <property type="protein sequence ID" value="AFM14680.1"/>
    <property type="molecule type" value="Genomic_DNA"/>
</dbReference>
<name>I4BBM3_TURPD</name>
<reference evidence="2 3" key="1">
    <citation type="submission" date="2012-06" db="EMBL/GenBank/DDBJ databases">
        <title>The complete chromosome of genome of Turneriella parva DSM 21527.</title>
        <authorList>
            <consortium name="US DOE Joint Genome Institute (JGI-PGF)"/>
            <person name="Lucas S."/>
            <person name="Han J."/>
            <person name="Lapidus A."/>
            <person name="Bruce D."/>
            <person name="Goodwin L."/>
            <person name="Pitluck S."/>
            <person name="Peters L."/>
            <person name="Kyrpides N."/>
            <person name="Mavromatis K."/>
            <person name="Ivanova N."/>
            <person name="Mikhailova N."/>
            <person name="Chertkov O."/>
            <person name="Detter J.C."/>
            <person name="Tapia R."/>
            <person name="Han C."/>
            <person name="Land M."/>
            <person name="Hauser L."/>
            <person name="Markowitz V."/>
            <person name="Cheng J.-F."/>
            <person name="Hugenholtz P."/>
            <person name="Woyke T."/>
            <person name="Wu D."/>
            <person name="Gronow S."/>
            <person name="Wellnitz S."/>
            <person name="Brambilla E."/>
            <person name="Klenk H.-P."/>
            <person name="Eisen J.A."/>
        </authorList>
    </citation>
    <scope>NUCLEOTIDE SEQUENCE [LARGE SCALE GENOMIC DNA]</scope>
    <source>
        <strain evidence="3">ATCC BAA-1111 / DSM 21527 / NCTC 11395 / H</strain>
    </source>
</reference>
<dbReference type="STRING" id="869212.Turpa_4046"/>
<dbReference type="RefSeq" id="WP_014805156.1">
    <property type="nucleotide sequence ID" value="NC_018020.1"/>
</dbReference>
<dbReference type="GO" id="GO:0004016">
    <property type="term" value="F:adenylate cyclase activity"/>
    <property type="evidence" value="ECO:0007669"/>
    <property type="project" value="UniProtKB-ARBA"/>
</dbReference>
<dbReference type="InterPro" id="IPR050697">
    <property type="entry name" value="Adenylyl/Guanylyl_Cyclase_3/4"/>
</dbReference>
<dbReference type="PROSITE" id="PS50125">
    <property type="entry name" value="GUANYLATE_CYCLASE_2"/>
    <property type="match status" value="1"/>
</dbReference>
<evidence type="ECO:0000313" key="2">
    <source>
        <dbReference type="EMBL" id="AFM14680.1"/>
    </source>
</evidence>
<organism evidence="2 3">
    <name type="scientific">Turneriella parva (strain ATCC BAA-1111 / DSM 21527 / NCTC 11395 / H)</name>
    <name type="common">Leptospira parva</name>
    <dbReference type="NCBI Taxonomy" id="869212"/>
    <lineage>
        <taxon>Bacteria</taxon>
        <taxon>Pseudomonadati</taxon>
        <taxon>Spirochaetota</taxon>
        <taxon>Spirochaetia</taxon>
        <taxon>Leptospirales</taxon>
        <taxon>Leptospiraceae</taxon>
        <taxon>Turneriella</taxon>
    </lineage>
</organism>
<dbReference type="AlphaFoldDB" id="I4BBM3"/>
<dbReference type="OrthoDB" id="9801841at2"/>